<dbReference type="RefSeq" id="WP_017550200.1">
    <property type="nucleotide sequence ID" value="NZ_CP017888.1"/>
</dbReference>
<organism evidence="1 2">
    <name type="scientific">Heyndrickxia coagulans</name>
    <name type="common">Weizmannia coagulans</name>
    <dbReference type="NCBI Taxonomy" id="1398"/>
    <lineage>
        <taxon>Bacteria</taxon>
        <taxon>Bacillati</taxon>
        <taxon>Bacillota</taxon>
        <taxon>Bacilli</taxon>
        <taxon>Bacillales</taxon>
        <taxon>Bacillaceae</taxon>
        <taxon>Heyndrickxia</taxon>
    </lineage>
</organism>
<dbReference type="Proteomes" id="UP000070376">
    <property type="component" value="Unassembled WGS sequence"/>
</dbReference>
<sequence length="208" mass="23947">MPDLFAEFRQLYQYFQHHEAKLAKMEKTLASLMEEIEQLKARPPVRVDRIEYAFDQLKIETLDGTLNIGINPSDLSSIEDAAIPQTQGIPHANNEHRAALKQALAEKLMEYLEKELPTTITDNERQFKVRLNQEYHNFIKNDLKNQLPQRIDYYINQLNPTGPVEGEWFDKLLGQIKADMAHAVQVFISHLPPQMNGGASDGTERHKP</sequence>
<dbReference type="EMBL" id="LRPN01000026">
    <property type="protein sequence ID" value="KWZ84810.1"/>
    <property type="molecule type" value="Genomic_DNA"/>
</dbReference>
<dbReference type="PATRIC" id="fig|1398.22.peg.729"/>
<gene>
    <name evidence="1" type="ORF">HMPREF3213_00728</name>
</gene>
<protein>
    <submittedName>
        <fullName evidence="1">Uncharacterized protein</fullName>
    </submittedName>
</protein>
<evidence type="ECO:0000313" key="2">
    <source>
        <dbReference type="Proteomes" id="UP000070376"/>
    </source>
</evidence>
<dbReference type="InterPro" id="IPR019673">
    <property type="entry name" value="Spore_germination_GerPC"/>
</dbReference>
<evidence type="ECO:0000313" key="1">
    <source>
        <dbReference type="EMBL" id="KWZ84810.1"/>
    </source>
</evidence>
<comment type="caution">
    <text evidence="1">The sequence shown here is derived from an EMBL/GenBank/DDBJ whole genome shotgun (WGS) entry which is preliminary data.</text>
</comment>
<accession>A0A133KZW5</accession>
<dbReference type="AlphaFoldDB" id="A0A133KZW5"/>
<name>A0A133KZW5_HEYCO</name>
<reference evidence="2" key="1">
    <citation type="submission" date="2016-01" db="EMBL/GenBank/DDBJ databases">
        <authorList>
            <person name="Mitreva M."/>
            <person name="Pepin K.H."/>
            <person name="Mihindukulasuriya K.A."/>
            <person name="Fulton R."/>
            <person name="Fronick C."/>
            <person name="O'Laughlin M."/>
            <person name="Miner T."/>
            <person name="Herter B."/>
            <person name="Rosa B.A."/>
            <person name="Cordes M."/>
            <person name="Tomlinson C."/>
            <person name="Wollam A."/>
            <person name="Palsikar V.B."/>
            <person name="Mardis E.R."/>
            <person name="Wilson R.K."/>
        </authorList>
    </citation>
    <scope>NUCLEOTIDE SEQUENCE [LARGE SCALE GENOMIC DNA]</scope>
    <source>
        <strain evidence="2">GED7749B</strain>
    </source>
</reference>
<proteinExistence type="predicted"/>
<dbReference type="Pfam" id="PF10737">
    <property type="entry name" value="GerPC"/>
    <property type="match status" value="1"/>
</dbReference>